<dbReference type="RefSeq" id="XP_044548042.1">
    <property type="nucleotide sequence ID" value="XM_044695329.1"/>
</dbReference>
<dbReference type="EMBL" id="PYSW02000024">
    <property type="protein sequence ID" value="KAG2382363.1"/>
    <property type="molecule type" value="Genomic_DNA"/>
</dbReference>
<organism evidence="2 3">
    <name type="scientific">Naegleria lovaniensis</name>
    <name type="common">Amoeba</name>
    <dbReference type="NCBI Taxonomy" id="51637"/>
    <lineage>
        <taxon>Eukaryota</taxon>
        <taxon>Discoba</taxon>
        <taxon>Heterolobosea</taxon>
        <taxon>Tetramitia</taxon>
        <taxon>Eutetramitia</taxon>
        <taxon>Vahlkampfiidae</taxon>
        <taxon>Naegleria</taxon>
    </lineage>
</organism>
<evidence type="ECO:0000313" key="2">
    <source>
        <dbReference type="EMBL" id="KAG2382363.1"/>
    </source>
</evidence>
<feature type="compositionally biased region" description="Polar residues" evidence="1">
    <location>
        <begin position="1"/>
        <end position="38"/>
    </location>
</feature>
<sequence>MLQSSLFLPIDSSETFTSGESSYEPQPKQSASSSNESTPTHRKRVIRRSKVNKSESVYEDEQVPKKKKENKKSQDDYQDATTASDVTTAASGNLDVIKDDVPPIQTYFNSKKYYNKSILALDIGSSFSKAMKVTVCPGLNTGECSNLSFTLNNDFLFSTSIFYSKKDNTYCVGKPNDFSQHADEWIELENIKRIFTVQELMTVTIGGQEFQVSQVIYELIKGLLQKLIHSKERKFNKTTNNLGIYSAFILTCPTGTSENIKKVYRNCALAAMNDVSSTTIQIQDVFIIEEFMLLKYCCDQENDCQEPTLYVDIGHLTLDVTVVETIEQKSEITYRNGEVGGLSIIHNIKKQGADPYEIMKYMFDSVSEELPDMLKSIHQEIVEGMTSIVSPLCLIILQKQIKRVHVAGAVTKCPYFAKILNGILNRDSVVSMIEKRRKYFKKEFIESEINDFSFSYALSGRSALITGIQRLIDSSLSKNKNMPLCLESTNSIEENQYYGGLLYEVPKKKEFGINVRSVVYDMVCKQDFEIFIIKFSSIIDVGKVQRITSSNYDLVGVMEFERFSTLDLFVGDKLITITNQQLFVKVDVDKENVTLHFMVGIDSSLFRKWVLEITRKGRMERVPLNDSAAQIFFKNEPESTTWYGLNYTTNYSLPGAIGTDLSKSEVSKEFKGFEIEMNQINPMQFKKAARDIGGACENCGEQVKQSSHKVTPKTLDHYRAYLNRHIECGRICEDCFNRCTKNSNNGLPTQ</sequence>
<dbReference type="Gene3D" id="3.30.420.40">
    <property type="match status" value="2"/>
</dbReference>
<protein>
    <submittedName>
        <fullName evidence="2">Uncharacterized protein</fullName>
    </submittedName>
</protein>
<comment type="caution">
    <text evidence="2">The sequence shown here is derived from an EMBL/GenBank/DDBJ whole genome shotgun (WGS) entry which is preliminary data.</text>
</comment>
<feature type="region of interest" description="Disordered" evidence="1">
    <location>
        <begin position="1"/>
        <end position="84"/>
    </location>
</feature>
<feature type="compositionally biased region" description="Basic residues" evidence="1">
    <location>
        <begin position="40"/>
        <end position="51"/>
    </location>
</feature>
<keyword evidence="3" id="KW-1185">Reference proteome</keyword>
<proteinExistence type="predicted"/>
<name>A0AA88GQL1_NAELO</name>
<gene>
    <name evidence="2" type="ORF">C9374_005565</name>
</gene>
<dbReference type="Proteomes" id="UP000816034">
    <property type="component" value="Unassembled WGS sequence"/>
</dbReference>
<dbReference type="GeneID" id="68098020"/>
<accession>A0AA88GQL1</accession>
<evidence type="ECO:0000256" key="1">
    <source>
        <dbReference type="SAM" id="MobiDB-lite"/>
    </source>
</evidence>
<reference evidence="2 3" key="1">
    <citation type="journal article" date="2018" name="BMC Genomics">
        <title>The genome of Naegleria lovaniensis, the basis for a comparative approach to unravel pathogenicity factors of the human pathogenic amoeba N. fowleri.</title>
        <authorList>
            <person name="Liechti N."/>
            <person name="Schurch N."/>
            <person name="Bruggmann R."/>
            <person name="Wittwer M."/>
        </authorList>
    </citation>
    <scope>NUCLEOTIDE SEQUENCE [LARGE SCALE GENOMIC DNA]</scope>
    <source>
        <strain evidence="2 3">ATCC 30569</strain>
    </source>
</reference>
<dbReference type="AlphaFoldDB" id="A0AA88GQL1"/>
<evidence type="ECO:0000313" key="3">
    <source>
        <dbReference type="Proteomes" id="UP000816034"/>
    </source>
</evidence>